<feature type="domain" description="Treble clef zinc finger" evidence="1">
    <location>
        <begin position="220"/>
        <end position="272"/>
    </location>
</feature>
<dbReference type="RefSeq" id="WP_055286739.1">
    <property type="nucleotide sequence ID" value="NZ_CABIXW010000003.1"/>
</dbReference>
<proteinExistence type="predicted"/>
<gene>
    <name evidence="2" type="ORF">ERS852492_01338</name>
</gene>
<organism evidence="2 3">
    <name type="scientific">Lachnospira eligens</name>
    <dbReference type="NCBI Taxonomy" id="39485"/>
    <lineage>
        <taxon>Bacteria</taxon>
        <taxon>Bacillati</taxon>
        <taxon>Bacillota</taxon>
        <taxon>Clostridia</taxon>
        <taxon>Lachnospirales</taxon>
        <taxon>Lachnospiraceae</taxon>
        <taxon>Lachnospira</taxon>
    </lineage>
</organism>
<feature type="domain" description="Treble clef zinc finger" evidence="1">
    <location>
        <begin position="12"/>
        <end position="64"/>
    </location>
</feature>
<feature type="domain" description="Treble clef zinc finger" evidence="1">
    <location>
        <begin position="81"/>
        <end position="133"/>
    </location>
</feature>
<evidence type="ECO:0000313" key="3">
    <source>
        <dbReference type="Proteomes" id="UP000095780"/>
    </source>
</evidence>
<protein>
    <recommendedName>
        <fullName evidence="1">Treble clef zinc finger domain-containing protein</fullName>
    </recommendedName>
</protein>
<evidence type="ECO:0000313" key="2">
    <source>
        <dbReference type="EMBL" id="CUQ84089.1"/>
    </source>
</evidence>
<dbReference type="Pfam" id="PF14311">
    <property type="entry name" value="DUF4379"/>
    <property type="match status" value="5"/>
</dbReference>
<dbReference type="AlphaFoldDB" id="A0A174ZGS2"/>
<dbReference type="EMBL" id="CZBV01000003">
    <property type="protein sequence ID" value="CUQ84089.1"/>
    <property type="molecule type" value="Genomic_DNA"/>
</dbReference>
<evidence type="ECO:0000259" key="1">
    <source>
        <dbReference type="Pfam" id="PF14311"/>
    </source>
</evidence>
<dbReference type="PANTHER" id="PTHR37317">
    <property type="entry name" value="BLR8090 PROTEIN"/>
    <property type="match status" value="1"/>
</dbReference>
<accession>A0A174ZGS2</accession>
<sequence length="472" mass="54038">MNNSFAAAHPELVCEWSEKNLPLMPDKITYGSNKIVWWKANCGHEWQTSVKSRSAGEKCPICSGARVVEGINDLATLKPELARQWSKKNKLKPTQVSLGSHKKVIWKCKHGHEWEASVKSRAVNGTGCPYCSHNKILAGFNDLASQYPEIAAEWSERNHPLEPTMVTAFANRKVWWKCSKGHEWNTLISTRSGGSKCPYCSGILLLKGFNDFATMHPSFAEEWSERNLPLTPDMVNEKSRKNVCWKCKVCGFEWKSLVQSRVKGTVCPVCADRAVLTGYNDLATTDTYLLQEWDYERNIEDDPTRLSRSSMRSVWWKCPIGHSWKAKINERAIEGKECRVCEKEYQSVFPQLVVSYYAAKKGLKVLLGLTDFIGLPLEIYMPEEGLAIETTVGTEEIELIKEHLCKQRSIRRRILPYKGNGNEAEYAEKIKKEFQSIHIFISSDTEKDVAFIRHRFFEWRKQIARKGDHTHG</sequence>
<reference evidence="2 3" key="1">
    <citation type="submission" date="2015-09" db="EMBL/GenBank/DDBJ databases">
        <authorList>
            <consortium name="Pathogen Informatics"/>
        </authorList>
    </citation>
    <scope>NUCLEOTIDE SEQUENCE [LARGE SCALE GENOMIC DNA]</scope>
    <source>
        <strain evidence="2 3">2789STDY5834878</strain>
    </source>
</reference>
<feature type="domain" description="Treble clef zinc finger" evidence="1">
    <location>
        <begin position="289"/>
        <end position="343"/>
    </location>
</feature>
<dbReference type="InterPro" id="IPR025487">
    <property type="entry name" value="DUF4379"/>
</dbReference>
<name>A0A174ZGS2_9FIRM</name>
<dbReference type="Proteomes" id="UP000095780">
    <property type="component" value="Unassembled WGS sequence"/>
</dbReference>
<dbReference type="PANTHER" id="PTHR37317:SF1">
    <property type="entry name" value="ZINC-RIBBON DOMAIN-CONTAINING PROTEIN-RELATED"/>
    <property type="match status" value="1"/>
</dbReference>
<feature type="domain" description="Treble clef zinc finger" evidence="1">
    <location>
        <begin position="150"/>
        <end position="202"/>
    </location>
</feature>